<keyword evidence="4" id="KW-1185">Reference proteome</keyword>
<evidence type="ECO:0000313" key="4">
    <source>
        <dbReference type="Proteomes" id="UP000829196"/>
    </source>
</evidence>
<dbReference type="AlphaFoldDB" id="A0A8T3BWR4"/>
<dbReference type="Pfam" id="PF04520">
    <property type="entry name" value="Senescence_reg"/>
    <property type="match status" value="1"/>
</dbReference>
<feature type="region of interest" description="Disordered" evidence="2">
    <location>
        <begin position="1"/>
        <end position="36"/>
    </location>
</feature>
<dbReference type="OrthoDB" id="684536at2759"/>
<feature type="compositionally biased region" description="Basic and acidic residues" evidence="2">
    <location>
        <begin position="1"/>
        <end position="11"/>
    </location>
</feature>
<gene>
    <name evidence="3" type="ORF">KFK09_008022</name>
</gene>
<comment type="caution">
    <text evidence="3">The sequence shown here is derived from an EMBL/GenBank/DDBJ whole genome shotgun (WGS) entry which is preliminary data.</text>
</comment>
<dbReference type="InterPro" id="IPR007608">
    <property type="entry name" value="Senescence_reg_S40"/>
</dbReference>
<comment type="similarity">
    <text evidence="1">Belongs to the senescence regulator S40 family.</text>
</comment>
<evidence type="ECO:0008006" key="5">
    <source>
        <dbReference type="Google" id="ProtNLM"/>
    </source>
</evidence>
<organism evidence="3 4">
    <name type="scientific">Dendrobium nobile</name>
    <name type="common">Orchid</name>
    <dbReference type="NCBI Taxonomy" id="94219"/>
    <lineage>
        <taxon>Eukaryota</taxon>
        <taxon>Viridiplantae</taxon>
        <taxon>Streptophyta</taxon>
        <taxon>Embryophyta</taxon>
        <taxon>Tracheophyta</taxon>
        <taxon>Spermatophyta</taxon>
        <taxon>Magnoliopsida</taxon>
        <taxon>Liliopsida</taxon>
        <taxon>Asparagales</taxon>
        <taxon>Orchidaceae</taxon>
        <taxon>Epidendroideae</taxon>
        <taxon>Malaxideae</taxon>
        <taxon>Dendrobiinae</taxon>
        <taxon>Dendrobium</taxon>
    </lineage>
</organism>
<dbReference type="PANTHER" id="PTHR33083">
    <property type="entry name" value="EXPRESSED PROTEIN"/>
    <property type="match status" value="1"/>
</dbReference>
<evidence type="ECO:0000313" key="3">
    <source>
        <dbReference type="EMBL" id="KAI0520546.1"/>
    </source>
</evidence>
<reference evidence="3" key="1">
    <citation type="journal article" date="2022" name="Front. Genet.">
        <title>Chromosome-Scale Assembly of the Dendrobium nobile Genome Provides Insights Into the Molecular Mechanism of the Biosynthesis of the Medicinal Active Ingredient of Dendrobium.</title>
        <authorList>
            <person name="Xu Q."/>
            <person name="Niu S.-C."/>
            <person name="Li K.-L."/>
            <person name="Zheng P.-J."/>
            <person name="Zhang X.-J."/>
            <person name="Jia Y."/>
            <person name="Liu Y."/>
            <person name="Niu Y.-X."/>
            <person name="Yu L.-H."/>
            <person name="Chen D.-F."/>
            <person name="Zhang G.-Q."/>
        </authorList>
    </citation>
    <scope>NUCLEOTIDE SEQUENCE</scope>
    <source>
        <tissue evidence="3">Leaf</tissue>
    </source>
</reference>
<evidence type="ECO:0000256" key="2">
    <source>
        <dbReference type="SAM" id="MobiDB-lite"/>
    </source>
</evidence>
<dbReference type="EMBL" id="JAGYWB010000006">
    <property type="protein sequence ID" value="KAI0520546.1"/>
    <property type="molecule type" value="Genomic_DNA"/>
</dbReference>
<sequence length="239" mass="26278">MKPRAENGGKEGKKRLAMAEDGTTTIRSPSSSIHKNTSPFFSSFRFLRFADHSNSSPTPDNHFDLDECDVVWAPDVKSDPSSGGGNWPISNRPGSGDSDSSIRRRSFQPGRFGLSAALAEDGEQPVYKRRPAIKVPAGRPEAEETSTIFHQSAPVNVPTWPSGMRKPVGALIEVDDDDEEGEAEDEMLPPHLIVKRSHATSFSVFEGVGRTLKGRDLRRVRNAVFRKTGFLDESESLKL</sequence>
<proteinExistence type="inferred from homology"/>
<name>A0A8T3BWR4_DENNO</name>
<feature type="compositionally biased region" description="Polar residues" evidence="2">
    <location>
        <begin position="22"/>
        <end position="36"/>
    </location>
</feature>
<dbReference type="PANTHER" id="PTHR33083:SF123">
    <property type="entry name" value="EXPRESSED PROTEIN"/>
    <property type="match status" value="1"/>
</dbReference>
<feature type="region of interest" description="Disordered" evidence="2">
    <location>
        <begin position="73"/>
        <end position="105"/>
    </location>
</feature>
<dbReference type="GO" id="GO:0010150">
    <property type="term" value="P:leaf senescence"/>
    <property type="evidence" value="ECO:0007669"/>
    <property type="project" value="UniProtKB-ARBA"/>
</dbReference>
<evidence type="ECO:0000256" key="1">
    <source>
        <dbReference type="ARBA" id="ARBA00034773"/>
    </source>
</evidence>
<dbReference type="Proteomes" id="UP000829196">
    <property type="component" value="Unassembled WGS sequence"/>
</dbReference>
<accession>A0A8T3BWR4</accession>
<protein>
    <recommendedName>
        <fullName evidence="5">Senescence regulator</fullName>
    </recommendedName>
</protein>